<evidence type="ECO:0000313" key="3">
    <source>
        <dbReference type="Proteomes" id="UP000326241"/>
    </source>
</evidence>
<sequence length="110" mass="12112">MQRGIQQRDGPDARACAYRKPRRGGGNVQAYKSGSDIQIQIETLFQLCLEQRFGKGAGVLQVFKAFIDLTLSGHVGGIEAFHLCVLRGGRRLHGGRELRRNTLECLAASD</sequence>
<protein>
    <submittedName>
        <fullName evidence="2">Uncharacterized protein</fullName>
    </submittedName>
</protein>
<reference evidence="2 3" key="1">
    <citation type="submission" date="2019-09" db="EMBL/GenBank/DDBJ databases">
        <authorList>
            <person name="Chandra G."/>
            <person name="Truman W A."/>
        </authorList>
    </citation>
    <scope>NUCLEOTIDE SEQUENCE [LARGE SCALE GENOMIC DNA]</scope>
    <source>
        <strain evidence="2">PS624</strain>
    </source>
</reference>
<gene>
    <name evidence="2" type="ORF">PS624_05424</name>
</gene>
<evidence type="ECO:0000256" key="1">
    <source>
        <dbReference type="SAM" id="MobiDB-lite"/>
    </source>
</evidence>
<dbReference type="EMBL" id="CABVGZ010000092">
    <property type="protein sequence ID" value="VVN41200.1"/>
    <property type="molecule type" value="Genomic_DNA"/>
</dbReference>
<name>A0A5E6XJ55_PSEFL</name>
<evidence type="ECO:0000313" key="2">
    <source>
        <dbReference type="EMBL" id="VVN41200.1"/>
    </source>
</evidence>
<proteinExistence type="predicted"/>
<dbReference type="Proteomes" id="UP000326241">
    <property type="component" value="Unassembled WGS sequence"/>
</dbReference>
<feature type="region of interest" description="Disordered" evidence="1">
    <location>
        <begin position="1"/>
        <end position="29"/>
    </location>
</feature>
<dbReference type="AlphaFoldDB" id="A0A5E6XJ55"/>
<accession>A0A5E6XJ55</accession>
<organism evidence="2 3">
    <name type="scientific">Pseudomonas fluorescens</name>
    <dbReference type="NCBI Taxonomy" id="294"/>
    <lineage>
        <taxon>Bacteria</taxon>
        <taxon>Pseudomonadati</taxon>
        <taxon>Pseudomonadota</taxon>
        <taxon>Gammaproteobacteria</taxon>
        <taxon>Pseudomonadales</taxon>
        <taxon>Pseudomonadaceae</taxon>
        <taxon>Pseudomonas</taxon>
    </lineage>
</organism>